<keyword evidence="4" id="KW-0028">Amino-acid biosynthesis</keyword>
<dbReference type="InterPro" id="IPR013785">
    <property type="entry name" value="Aldolase_TIM"/>
</dbReference>
<dbReference type="Gene3D" id="3.20.20.70">
    <property type="entry name" value="Aldolase class I"/>
    <property type="match status" value="1"/>
</dbReference>
<accession>A0AA51UKQ9</accession>
<evidence type="ECO:0000313" key="10">
    <source>
        <dbReference type="EMBL" id="WMW25357.1"/>
    </source>
</evidence>
<keyword evidence="8" id="KW-0456">Lyase</keyword>
<evidence type="ECO:0000256" key="6">
    <source>
        <dbReference type="ARBA" id="ARBA00022822"/>
    </source>
</evidence>
<dbReference type="SUPFAM" id="SSF51366">
    <property type="entry name" value="Ribulose-phoshate binding barrel"/>
    <property type="match status" value="1"/>
</dbReference>
<dbReference type="InterPro" id="IPR045186">
    <property type="entry name" value="Indole-3-glycerol_P_synth"/>
</dbReference>
<dbReference type="Proteomes" id="UP001182908">
    <property type="component" value="Chromosome"/>
</dbReference>
<feature type="domain" description="Indole-3-glycerol phosphate synthase" evidence="9">
    <location>
        <begin position="7"/>
        <end position="261"/>
    </location>
</feature>
<evidence type="ECO:0000259" key="9">
    <source>
        <dbReference type="Pfam" id="PF00218"/>
    </source>
</evidence>
<evidence type="ECO:0000256" key="5">
    <source>
        <dbReference type="ARBA" id="ARBA00022793"/>
    </source>
</evidence>
<comment type="pathway">
    <text evidence="2">Amino-acid biosynthesis; L-tryptophan biosynthesis; L-tryptophan from chorismate: step 4/5.</text>
</comment>
<evidence type="ECO:0000256" key="3">
    <source>
        <dbReference type="ARBA" id="ARBA00012362"/>
    </source>
</evidence>
<keyword evidence="5" id="KW-0210">Decarboxylase</keyword>
<dbReference type="PANTHER" id="PTHR22854:SF2">
    <property type="entry name" value="INDOLE-3-GLYCEROL-PHOSPHATE SYNTHASE"/>
    <property type="match status" value="1"/>
</dbReference>
<keyword evidence="11" id="KW-1185">Reference proteome</keyword>
<gene>
    <name evidence="10" type="ORF">RE474_01155</name>
</gene>
<evidence type="ECO:0000313" key="11">
    <source>
        <dbReference type="Proteomes" id="UP001182908"/>
    </source>
</evidence>
<evidence type="ECO:0000256" key="7">
    <source>
        <dbReference type="ARBA" id="ARBA00023141"/>
    </source>
</evidence>
<dbReference type="EC" id="4.1.1.48" evidence="3"/>
<dbReference type="AlphaFoldDB" id="A0AA51UKQ9"/>
<dbReference type="GeneID" id="84231282"/>
<dbReference type="EMBL" id="CP133592">
    <property type="protein sequence ID" value="WMW25357.1"/>
    <property type="molecule type" value="Genomic_DNA"/>
</dbReference>
<reference evidence="10 11" key="1">
    <citation type="submission" date="2023-08" db="EMBL/GenBank/DDBJ databases">
        <title>Methanolobus mangrovi sp. nov. and Methanolobus sediminis sp. nov, two novel methylotrophic methanogens isolated from mangrove sediments in China.</title>
        <authorList>
            <person name="Zhou J."/>
        </authorList>
    </citation>
    <scope>NUCLEOTIDE SEQUENCE [LARGE SCALE GENOMIC DNA]</scope>
    <source>
        <strain evidence="10 11">FTZ6</strain>
    </source>
</reference>
<dbReference type="Pfam" id="PF00218">
    <property type="entry name" value="IGPS"/>
    <property type="match status" value="1"/>
</dbReference>
<protein>
    <recommendedName>
        <fullName evidence="3">indole-3-glycerol-phosphate synthase</fullName>
        <ecNumber evidence="3">4.1.1.48</ecNumber>
    </recommendedName>
</protein>
<dbReference type="GO" id="GO:0004425">
    <property type="term" value="F:indole-3-glycerol-phosphate synthase activity"/>
    <property type="evidence" value="ECO:0007669"/>
    <property type="project" value="UniProtKB-EC"/>
</dbReference>
<name>A0AA51UKQ9_9EURY</name>
<evidence type="ECO:0000256" key="8">
    <source>
        <dbReference type="ARBA" id="ARBA00023239"/>
    </source>
</evidence>
<sequence length="267" mass="29221">MHAVINDIVSSTEKRVQNLNTKTERSSAKKRSSNKRDIVAAIKEKKLQGKVAVISEVKPASPGKKLRDINPEDAAMIASEMEKAGAVAISVLTEPEFFHGSTDNLISVRKKISLPVLRKDFIIDEIQFNEIESDLILLIAGILGDKLGKMTDMAISKGFEPLVEVHNENELKNALETKTRIIGINNRDLSNLGIDLATTLQLIPLVKDFDRINGQEHTIISESGMHTIDDVKMVVKAGADAVLVGTSIIKSGEIYAKTKELVDALDD</sequence>
<evidence type="ECO:0000256" key="1">
    <source>
        <dbReference type="ARBA" id="ARBA00001633"/>
    </source>
</evidence>
<dbReference type="CDD" id="cd00331">
    <property type="entry name" value="IGPS"/>
    <property type="match status" value="1"/>
</dbReference>
<organism evidence="10 11">
    <name type="scientific">Methanolobus sediminis</name>
    <dbReference type="NCBI Taxonomy" id="3072978"/>
    <lineage>
        <taxon>Archaea</taxon>
        <taxon>Methanobacteriati</taxon>
        <taxon>Methanobacteriota</taxon>
        <taxon>Stenosarchaea group</taxon>
        <taxon>Methanomicrobia</taxon>
        <taxon>Methanosarcinales</taxon>
        <taxon>Methanosarcinaceae</taxon>
        <taxon>Methanolobus</taxon>
    </lineage>
</organism>
<dbReference type="InterPro" id="IPR013798">
    <property type="entry name" value="Indole-3-glycerol_P_synth_dom"/>
</dbReference>
<comment type="catalytic activity">
    <reaction evidence="1">
        <text>1-(2-carboxyphenylamino)-1-deoxy-D-ribulose 5-phosphate + H(+) = (1S,2R)-1-C-(indol-3-yl)glycerol 3-phosphate + CO2 + H2O</text>
        <dbReference type="Rhea" id="RHEA:23476"/>
        <dbReference type="ChEBI" id="CHEBI:15377"/>
        <dbReference type="ChEBI" id="CHEBI:15378"/>
        <dbReference type="ChEBI" id="CHEBI:16526"/>
        <dbReference type="ChEBI" id="CHEBI:58613"/>
        <dbReference type="ChEBI" id="CHEBI:58866"/>
        <dbReference type="EC" id="4.1.1.48"/>
    </reaction>
</comment>
<evidence type="ECO:0000256" key="2">
    <source>
        <dbReference type="ARBA" id="ARBA00004696"/>
    </source>
</evidence>
<dbReference type="GO" id="GO:0000162">
    <property type="term" value="P:L-tryptophan biosynthetic process"/>
    <property type="evidence" value="ECO:0007669"/>
    <property type="project" value="UniProtKB-KW"/>
</dbReference>
<evidence type="ECO:0000256" key="4">
    <source>
        <dbReference type="ARBA" id="ARBA00022605"/>
    </source>
</evidence>
<dbReference type="KEGG" id="mseb:RE474_01155"/>
<proteinExistence type="predicted"/>
<dbReference type="InterPro" id="IPR011060">
    <property type="entry name" value="RibuloseP-bd_barrel"/>
</dbReference>
<keyword evidence="7" id="KW-0057">Aromatic amino acid biosynthesis</keyword>
<keyword evidence="6" id="KW-0822">Tryptophan biosynthesis</keyword>
<dbReference type="PANTHER" id="PTHR22854">
    <property type="entry name" value="TRYPTOPHAN BIOSYNTHESIS PROTEIN"/>
    <property type="match status" value="1"/>
</dbReference>
<dbReference type="RefSeq" id="WP_309311161.1">
    <property type="nucleotide sequence ID" value="NZ_CP133592.1"/>
</dbReference>
<dbReference type="GO" id="GO:0004640">
    <property type="term" value="F:phosphoribosylanthranilate isomerase activity"/>
    <property type="evidence" value="ECO:0007669"/>
    <property type="project" value="TreeGrafter"/>
</dbReference>